<dbReference type="Pfam" id="PF00474">
    <property type="entry name" value="SSF"/>
    <property type="match status" value="1"/>
</dbReference>
<evidence type="ECO:0000256" key="11">
    <source>
        <dbReference type="RuleBase" id="RU362091"/>
    </source>
</evidence>
<evidence type="ECO:0000256" key="1">
    <source>
        <dbReference type="ARBA" id="ARBA00004651"/>
    </source>
</evidence>
<keyword evidence="8" id="KW-0406">Ion transport</keyword>
<feature type="transmembrane region" description="Helical" evidence="12">
    <location>
        <begin position="459"/>
        <end position="482"/>
    </location>
</feature>
<keyword evidence="3" id="KW-0813">Transport</keyword>
<reference evidence="13" key="1">
    <citation type="submission" date="2015-11" db="EMBL/GenBank/DDBJ databases">
        <title>De novo transcriptome assembly of four potential Pierce s Disease insect vectors from Arizona vineyards.</title>
        <authorList>
            <person name="Tassone E.E."/>
        </authorList>
    </citation>
    <scope>NUCLEOTIDE SEQUENCE</scope>
</reference>
<dbReference type="GO" id="GO:0006814">
    <property type="term" value="P:sodium ion transport"/>
    <property type="evidence" value="ECO:0007669"/>
    <property type="project" value="UniProtKB-KW"/>
</dbReference>
<keyword evidence="6 12" id="KW-1133">Transmembrane helix</keyword>
<dbReference type="InterPro" id="IPR001734">
    <property type="entry name" value="Na/solute_symporter"/>
</dbReference>
<evidence type="ECO:0000256" key="10">
    <source>
        <dbReference type="ARBA" id="ARBA00023201"/>
    </source>
</evidence>
<proteinExistence type="inferred from homology"/>
<feature type="transmembrane region" description="Helical" evidence="12">
    <location>
        <begin position="427"/>
        <end position="452"/>
    </location>
</feature>
<evidence type="ECO:0000256" key="7">
    <source>
        <dbReference type="ARBA" id="ARBA00023053"/>
    </source>
</evidence>
<feature type="transmembrane region" description="Helical" evidence="12">
    <location>
        <begin position="295"/>
        <end position="319"/>
    </location>
</feature>
<name>A0A1B6MFY6_9HEMI</name>
<accession>A0A1B6MFY6</accession>
<feature type="transmembrane region" description="Helical" evidence="12">
    <location>
        <begin position="70"/>
        <end position="89"/>
    </location>
</feature>
<feature type="transmembrane region" description="Helical" evidence="12">
    <location>
        <begin position="143"/>
        <end position="164"/>
    </location>
</feature>
<feature type="transmembrane region" description="Helical" evidence="12">
    <location>
        <begin position="101"/>
        <end position="122"/>
    </location>
</feature>
<dbReference type="PANTHER" id="PTHR42985">
    <property type="entry name" value="SODIUM-COUPLED MONOCARBOXYLATE TRANSPORTER"/>
    <property type="match status" value="1"/>
</dbReference>
<evidence type="ECO:0000313" key="13">
    <source>
        <dbReference type="EMBL" id="JAT34822.1"/>
    </source>
</evidence>
<keyword evidence="10" id="KW-0739">Sodium transport</keyword>
<protein>
    <recommendedName>
        <fullName evidence="14">Sodium/solute symporter</fullName>
    </recommendedName>
</protein>
<dbReference type="NCBIfam" id="TIGR00813">
    <property type="entry name" value="sss"/>
    <property type="match status" value="1"/>
</dbReference>
<evidence type="ECO:0000256" key="12">
    <source>
        <dbReference type="SAM" id="Phobius"/>
    </source>
</evidence>
<dbReference type="PANTHER" id="PTHR42985:SF21">
    <property type="entry name" value="SODIUM-DEPENDENT MULTIVITAMIN TRANSPORTER-LIKE PROTEIN"/>
    <property type="match status" value="1"/>
</dbReference>
<gene>
    <name evidence="13" type="ORF">g.13350</name>
</gene>
<comment type="similarity">
    <text evidence="2 11">Belongs to the sodium:solute symporter (SSF) (TC 2.A.21) family.</text>
</comment>
<feature type="transmembrane region" description="Helical" evidence="12">
    <location>
        <begin position="534"/>
        <end position="555"/>
    </location>
</feature>
<sequence length="603" mass="64961">LSSSVQPGEMDILNSTAPSLTSGHSYFGLVEYSIFASLLTFSALIGLYVGCFQRQNTVSDYLLGGKKMGIVPVALSNVASHVSGITLLGAPAEVYLFGTQYFVIAFSMIGVSLVIICCYLPVFHPLQLNSAFQYLEMRFNSKVRSIGSFIFAVSLIVYIPIVIYVPSLAFNQVTGASVHVIAPIICVVCIFYTTLGGLKAVVWTDALQSVFIAVSVISVIVLGTRDIGGVSEVFRIAGEGHRLELFNFNPDPLARNTFWTVFIGTHFFWISNFAVNPGAIQKFICVPTLRGAKIVMVITCVCIIGVISTTSFMGLLVYAKYHNCDPIASKAIEKSGQLLPYYVMEVSKNIPGLSGLFISGVVSAALSTMSASLNTVAGTLYEDFVAPFYKKSPKSDSTASLLMKTIVVVVGTVCVLLIFIVEKLGGIMQMAISVTSITHGAMIYIFSVGIFFPWVNSKGALWGAVASLVSMTWVVVGSQYYLVTGQLRFPSKILSVDQCLLNSGLMNTTVVSSYAGIGSPVLAQDVPPLYQLSYMYFCGLGALVGLLVGLTVTCLTESQPLELLDPRLVTPCMRRFLPAPTPAPEELKLIQEKNSLKIVINGV</sequence>
<feature type="transmembrane region" description="Helical" evidence="12">
    <location>
        <begin position="356"/>
        <end position="381"/>
    </location>
</feature>
<organism evidence="13">
    <name type="scientific">Graphocephala atropunctata</name>
    <dbReference type="NCBI Taxonomy" id="36148"/>
    <lineage>
        <taxon>Eukaryota</taxon>
        <taxon>Metazoa</taxon>
        <taxon>Ecdysozoa</taxon>
        <taxon>Arthropoda</taxon>
        <taxon>Hexapoda</taxon>
        <taxon>Insecta</taxon>
        <taxon>Pterygota</taxon>
        <taxon>Neoptera</taxon>
        <taxon>Paraneoptera</taxon>
        <taxon>Hemiptera</taxon>
        <taxon>Auchenorrhyncha</taxon>
        <taxon>Membracoidea</taxon>
        <taxon>Cicadellidae</taxon>
        <taxon>Cicadellinae</taxon>
        <taxon>Cicadellini</taxon>
        <taxon>Graphocephala</taxon>
    </lineage>
</organism>
<comment type="subcellular location">
    <subcellularLocation>
        <location evidence="1">Cell membrane</location>
        <topology evidence="1">Multi-pass membrane protein</topology>
    </subcellularLocation>
</comment>
<feature type="transmembrane region" description="Helical" evidence="12">
    <location>
        <begin position="202"/>
        <end position="222"/>
    </location>
</feature>
<evidence type="ECO:0000256" key="8">
    <source>
        <dbReference type="ARBA" id="ARBA00023065"/>
    </source>
</evidence>
<dbReference type="PROSITE" id="PS50283">
    <property type="entry name" value="NA_SOLUT_SYMP_3"/>
    <property type="match status" value="1"/>
</dbReference>
<evidence type="ECO:0000256" key="4">
    <source>
        <dbReference type="ARBA" id="ARBA00022475"/>
    </source>
</evidence>
<evidence type="ECO:0000256" key="3">
    <source>
        <dbReference type="ARBA" id="ARBA00022448"/>
    </source>
</evidence>
<evidence type="ECO:0000256" key="9">
    <source>
        <dbReference type="ARBA" id="ARBA00023136"/>
    </source>
</evidence>
<feature type="transmembrane region" description="Helical" evidence="12">
    <location>
        <begin position="176"/>
        <end position="195"/>
    </location>
</feature>
<dbReference type="GO" id="GO:0005886">
    <property type="term" value="C:plasma membrane"/>
    <property type="evidence" value="ECO:0007669"/>
    <property type="project" value="UniProtKB-SubCell"/>
</dbReference>
<feature type="transmembrane region" description="Helical" evidence="12">
    <location>
        <begin position="26"/>
        <end position="49"/>
    </location>
</feature>
<keyword evidence="7" id="KW-0915">Sodium</keyword>
<dbReference type="Gene3D" id="1.20.1730.10">
    <property type="entry name" value="Sodium/glucose cotransporter"/>
    <property type="match status" value="1"/>
</dbReference>
<dbReference type="CDD" id="cd11492">
    <property type="entry name" value="SLC5sbd_NIS-SMVT"/>
    <property type="match status" value="1"/>
</dbReference>
<evidence type="ECO:0000256" key="6">
    <source>
        <dbReference type="ARBA" id="ARBA00022989"/>
    </source>
</evidence>
<evidence type="ECO:0000256" key="5">
    <source>
        <dbReference type="ARBA" id="ARBA00022692"/>
    </source>
</evidence>
<dbReference type="AlphaFoldDB" id="A0A1B6MFY6"/>
<keyword evidence="4" id="KW-1003">Cell membrane</keyword>
<feature type="transmembrane region" description="Helical" evidence="12">
    <location>
        <begin position="401"/>
        <end position="421"/>
    </location>
</feature>
<feature type="non-terminal residue" evidence="13">
    <location>
        <position position="1"/>
    </location>
</feature>
<feature type="transmembrane region" description="Helical" evidence="12">
    <location>
        <begin position="257"/>
        <end position="275"/>
    </location>
</feature>
<evidence type="ECO:0000256" key="2">
    <source>
        <dbReference type="ARBA" id="ARBA00006434"/>
    </source>
</evidence>
<evidence type="ECO:0008006" key="14">
    <source>
        <dbReference type="Google" id="ProtNLM"/>
    </source>
</evidence>
<dbReference type="EMBL" id="GEBQ01005155">
    <property type="protein sequence ID" value="JAT34822.1"/>
    <property type="molecule type" value="Transcribed_RNA"/>
</dbReference>
<keyword evidence="9 12" id="KW-0472">Membrane</keyword>
<keyword evidence="5 12" id="KW-0812">Transmembrane</keyword>
<dbReference type="InterPro" id="IPR051163">
    <property type="entry name" value="Sodium:Solute_Symporter_SSF"/>
</dbReference>
<dbReference type="InterPro" id="IPR038377">
    <property type="entry name" value="Na/Glc_symporter_sf"/>
</dbReference>
<dbReference type="GO" id="GO:0015293">
    <property type="term" value="F:symporter activity"/>
    <property type="evidence" value="ECO:0007669"/>
    <property type="project" value="TreeGrafter"/>
</dbReference>